<protein>
    <submittedName>
        <fullName evidence="3">Uncharacterized protein</fullName>
    </submittedName>
</protein>
<dbReference type="Proteomes" id="UP000828236">
    <property type="component" value="Unassembled WGS sequence"/>
</dbReference>
<feature type="region of interest" description="Disordered" evidence="1">
    <location>
        <begin position="75"/>
        <end position="105"/>
    </location>
</feature>
<feature type="compositionally biased region" description="Low complexity" evidence="1">
    <location>
        <begin position="8"/>
        <end position="26"/>
    </location>
</feature>
<evidence type="ECO:0000313" key="2">
    <source>
        <dbReference type="EMBL" id="KAH7639493.1"/>
    </source>
</evidence>
<feature type="compositionally biased region" description="Basic and acidic residues" evidence="1">
    <location>
        <begin position="83"/>
        <end position="92"/>
    </location>
</feature>
<feature type="compositionally biased region" description="Basic residues" evidence="1">
    <location>
        <begin position="93"/>
        <end position="105"/>
    </location>
</feature>
<organism evidence="3 4">
    <name type="scientific">Dermatophagoides farinae</name>
    <name type="common">American house dust mite</name>
    <dbReference type="NCBI Taxonomy" id="6954"/>
    <lineage>
        <taxon>Eukaryota</taxon>
        <taxon>Metazoa</taxon>
        <taxon>Ecdysozoa</taxon>
        <taxon>Arthropoda</taxon>
        <taxon>Chelicerata</taxon>
        <taxon>Arachnida</taxon>
        <taxon>Acari</taxon>
        <taxon>Acariformes</taxon>
        <taxon>Sarcoptiformes</taxon>
        <taxon>Astigmata</taxon>
        <taxon>Psoroptidia</taxon>
        <taxon>Analgoidea</taxon>
        <taxon>Pyroglyphidae</taxon>
        <taxon>Dermatophagoidinae</taxon>
        <taxon>Dermatophagoides</taxon>
    </lineage>
</organism>
<dbReference type="EMBL" id="ASGP02000002">
    <property type="protein sequence ID" value="KAH9521851.1"/>
    <property type="molecule type" value="Genomic_DNA"/>
</dbReference>
<feature type="region of interest" description="Disordered" evidence="1">
    <location>
        <begin position="142"/>
        <end position="168"/>
    </location>
</feature>
<dbReference type="Proteomes" id="UP000790347">
    <property type="component" value="Unassembled WGS sequence"/>
</dbReference>
<proteinExistence type="predicted"/>
<name>A0A922I4C7_DERFA</name>
<reference evidence="2" key="2">
    <citation type="submission" date="2020-06" db="EMBL/GenBank/DDBJ databases">
        <authorList>
            <person name="Ji K."/>
            <person name="Li J."/>
        </authorList>
    </citation>
    <scope>NUCLEOTIDE SEQUENCE</scope>
    <source>
        <strain evidence="2">JKM2019</strain>
        <tissue evidence="2">Whole body</tissue>
    </source>
</reference>
<sequence>MNKHINSQQAEQQPPPNKQAKQQQQPTDVRFSKFPGLAMSIKNSQQKERLMQTIAKAMNKQESSYSDKYVRNLVIKQQPNTNDTKRTGERSSKWPHQKGPPKHHTRFVFKISNTIKEEAAKQCDYLQQKLQIKSAPDQVTMVAVPNNDSSVDNHNDHNDQHDNPDANQ</sequence>
<dbReference type="AlphaFoldDB" id="A0A922I4C7"/>
<evidence type="ECO:0000313" key="4">
    <source>
        <dbReference type="Proteomes" id="UP000790347"/>
    </source>
</evidence>
<keyword evidence="4" id="KW-1185">Reference proteome</keyword>
<dbReference type="EMBL" id="SDOV01000007">
    <property type="protein sequence ID" value="KAH7639493.1"/>
    <property type="molecule type" value="Genomic_DNA"/>
</dbReference>
<gene>
    <name evidence="3" type="ORF">DERF_005475</name>
    <name evidence="2" type="ORF">HUG17_3526</name>
</gene>
<evidence type="ECO:0000313" key="3">
    <source>
        <dbReference type="EMBL" id="KAH9521851.1"/>
    </source>
</evidence>
<reference evidence="2" key="3">
    <citation type="journal article" date="2021" name="World Allergy Organ. J.">
        <title>Chromosome-level assembly of Dermatophagoides farinae genome and transcriptome reveals two novel allergens Der f 37 and Der f 39.</title>
        <authorList>
            <person name="Chen J."/>
            <person name="Cai Z."/>
            <person name="Fan D."/>
            <person name="Hu J."/>
            <person name="Hou Y."/>
            <person name="He Y."/>
            <person name="Zhang Z."/>
            <person name="Zhao Z."/>
            <person name="Gao P."/>
            <person name="Hu W."/>
            <person name="Sun J."/>
            <person name="Li J."/>
            <person name="Ji K."/>
        </authorList>
    </citation>
    <scope>NUCLEOTIDE SEQUENCE</scope>
    <source>
        <strain evidence="2">JKM2019</strain>
    </source>
</reference>
<evidence type="ECO:0000256" key="1">
    <source>
        <dbReference type="SAM" id="MobiDB-lite"/>
    </source>
</evidence>
<feature type="compositionally biased region" description="Basic and acidic residues" evidence="1">
    <location>
        <begin position="151"/>
        <end position="168"/>
    </location>
</feature>
<accession>A0A922I4C7</accession>
<reference evidence="3" key="1">
    <citation type="submission" date="2013-05" db="EMBL/GenBank/DDBJ databases">
        <authorList>
            <person name="Yim A.K.Y."/>
            <person name="Chan T.F."/>
            <person name="Ji K.M."/>
            <person name="Liu X.Y."/>
            <person name="Zhou J.W."/>
            <person name="Li R.Q."/>
            <person name="Yang K.Y."/>
            <person name="Li J."/>
            <person name="Li M."/>
            <person name="Law P.T.W."/>
            <person name="Wu Y.L."/>
            <person name="Cai Z.L."/>
            <person name="Qin H."/>
            <person name="Bao Y."/>
            <person name="Leung R.K.K."/>
            <person name="Ng P.K.S."/>
            <person name="Zou J."/>
            <person name="Zhong X.J."/>
            <person name="Ran P.X."/>
            <person name="Zhong N.S."/>
            <person name="Liu Z.G."/>
            <person name="Tsui S.K.W."/>
        </authorList>
    </citation>
    <scope>NUCLEOTIDE SEQUENCE</scope>
    <source>
        <strain evidence="3">Derf</strain>
        <tissue evidence="3">Whole organism</tissue>
    </source>
</reference>
<reference evidence="3" key="4">
    <citation type="journal article" date="2022" name="Res Sq">
        <title>Comparative Genomics Reveals Insights into the Divergent Evolution of Astigmatic Mites and Household Pest Adaptations.</title>
        <authorList>
            <person name="Xiong Q."/>
            <person name="Wan A.T.-Y."/>
            <person name="Liu X.-Y."/>
            <person name="Fung C.S.-H."/>
            <person name="Xiao X."/>
            <person name="Malainual N."/>
            <person name="Hou J."/>
            <person name="Wang L."/>
            <person name="Wang M."/>
            <person name="Yang K."/>
            <person name="Cui Y."/>
            <person name="Leung E."/>
            <person name="Nong W."/>
            <person name="Shin S.-K."/>
            <person name="Au S."/>
            <person name="Jeong K.Y."/>
            <person name="Chew F.T."/>
            <person name="Hui J."/>
            <person name="Leung T.F."/>
            <person name="Tungtrongchitr A."/>
            <person name="Zhong N."/>
            <person name="Liu Z."/>
            <person name="Tsui S."/>
        </authorList>
    </citation>
    <scope>NUCLEOTIDE SEQUENCE</scope>
    <source>
        <strain evidence="3">Derf</strain>
        <tissue evidence="3">Whole organism</tissue>
    </source>
</reference>
<feature type="region of interest" description="Disordered" evidence="1">
    <location>
        <begin position="1"/>
        <end position="33"/>
    </location>
</feature>
<comment type="caution">
    <text evidence="3">The sequence shown here is derived from an EMBL/GenBank/DDBJ whole genome shotgun (WGS) entry which is preliminary data.</text>
</comment>